<accession>A0A2M8HCH9</accession>
<dbReference type="RefSeq" id="WP_100859087.1">
    <property type="nucleotide sequence ID" value="NZ_PGCP01000005.1"/>
</dbReference>
<organism evidence="2 3">
    <name type="scientific">Aeromonas lusitana</name>
    <dbReference type="NCBI Taxonomy" id="931529"/>
    <lineage>
        <taxon>Bacteria</taxon>
        <taxon>Pseudomonadati</taxon>
        <taxon>Pseudomonadota</taxon>
        <taxon>Gammaproteobacteria</taxon>
        <taxon>Aeromonadales</taxon>
        <taxon>Aeromonadaceae</taxon>
        <taxon>Aeromonas</taxon>
    </lineage>
</organism>
<proteinExistence type="predicted"/>
<dbReference type="Gene3D" id="1.10.287.1700">
    <property type="match status" value="1"/>
</dbReference>
<feature type="coiled-coil region" evidence="1">
    <location>
        <begin position="13"/>
        <end position="40"/>
    </location>
</feature>
<dbReference type="InterPro" id="IPR053716">
    <property type="entry name" value="Flag_assembly_chemotaxis_eff"/>
</dbReference>
<dbReference type="OrthoDB" id="6197269at2"/>
<dbReference type="AlphaFoldDB" id="A0A2M8HCH9"/>
<protein>
    <submittedName>
        <fullName evidence="2">Type III secretion protein</fullName>
    </submittedName>
</protein>
<comment type="caution">
    <text evidence="2">The sequence shown here is derived from an EMBL/GenBank/DDBJ whole genome shotgun (WGS) entry which is preliminary data.</text>
</comment>
<evidence type="ECO:0000313" key="2">
    <source>
        <dbReference type="EMBL" id="PJC94268.1"/>
    </source>
</evidence>
<reference evidence="2 3" key="1">
    <citation type="submission" date="2017-11" db="EMBL/GenBank/DDBJ databases">
        <title>Draft genome sequence of environmental isolate Aeromonas lusitania sp. nov. MDC 2473.</title>
        <authorList>
            <person name="Colston S.M."/>
            <person name="Navarro A."/>
            <person name="Martinez-Murcia A.J."/>
            <person name="Graf J."/>
        </authorList>
    </citation>
    <scope>NUCLEOTIDE SEQUENCE [LARGE SCALE GENOMIC DNA]</scope>
    <source>
        <strain evidence="2 3">MDC 2473</strain>
    </source>
</reference>
<dbReference type="EMBL" id="PGCP01000005">
    <property type="protein sequence ID" value="PJC94268.1"/>
    <property type="molecule type" value="Genomic_DNA"/>
</dbReference>
<gene>
    <name evidence="2" type="ORF">CUC44_06135</name>
</gene>
<evidence type="ECO:0000313" key="3">
    <source>
        <dbReference type="Proteomes" id="UP000232060"/>
    </source>
</evidence>
<dbReference type="Pfam" id="PF07321">
    <property type="entry name" value="YscO"/>
    <property type="match status" value="1"/>
</dbReference>
<keyword evidence="3" id="KW-1185">Reference proteome</keyword>
<dbReference type="InterPro" id="IPR009929">
    <property type="entry name" value="T3SS_YscO"/>
</dbReference>
<dbReference type="Proteomes" id="UP000232060">
    <property type="component" value="Unassembled WGS sequence"/>
</dbReference>
<evidence type="ECO:0000256" key="1">
    <source>
        <dbReference type="SAM" id="Coils"/>
    </source>
</evidence>
<sequence length="153" mass="18684">MIGRLQKIKGLRRERAEQQLATQQARLQLARTRQRDAEQETLDYRQWRQQEEARLFLLCQEQPLDRRGLEQWQQQVALLREKEALLEQTAAEQAERVAEERSRLQERQLALHRARQQQEKFAELHRQELASQRALRDYNEEQEQEEFRQQIRI</sequence>
<feature type="coiled-coil region" evidence="1">
    <location>
        <begin position="69"/>
        <end position="107"/>
    </location>
</feature>
<keyword evidence="1" id="KW-0175">Coiled coil</keyword>
<name>A0A2M8HCH9_9GAMM</name>